<evidence type="ECO:0000313" key="1">
    <source>
        <dbReference type="Proteomes" id="UP000887576"/>
    </source>
</evidence>
<organism evidence="1 2">
    <name type="scientific">Panagrolaimus sp. JU765</name>
    <dbReference type="NCBI Taxonomy" id="591449"/>
    <lineage>
        <taxon>Eukaryota</taxon>
        <taxon>Metazoa</taxon>
        <taxon>Ecdysozoa</taxon>
        <taxon>Nematoda</taxon>
        <taxon>Chromadorea</taxon>
        <taxon>Rhabditida</taxon>
        <taxon>Tylenchina</taxon>
        <taxon>Panagrolaimomorpha</taxon>
        <taxon>Panagrolaimoidea</taxon>
        <taxon>Panagrolaimidae</taxon>
        <taxon>Panagrolaimus</taxon>
    </lineage>
</organism>
<reference evidence="2" key="1">
    <citation type="submission" date="2022-11" db="UniProtKB">
        <authorList>
            <consortium name="WormBaseParasite"/>
        </authorList>
    </citation>
    <scope>IDENTIFICATION</scope>
</reference>
<accession>A0AC34QYW5</accession>
<evidence type="ECO:0000313" key="2">
    <source>
        <dbReference type="WBParaSite" id="JU765_v2.g20607.t1"/>
    </source>
</evidence>
<name>A0AC34QYW5_9BILA</name>
<proteinExistence type="predicted"/>
<dbReference type="WBParaSite" id="JU765_v2.g20607.t1">
    <property type="protein sequence ID" value="JU765_v2.g20607.t1"/>
    <property type="gene ID" value="JU765_v2.g20607"/>
</dbReference>
<sequence>MARKSLMEVIASLANPPAPSLGLGGPDFEAFNAVNALALLQQQLPAFLTGQQVFEGSNSDFYASQQPASQKSSATSSSSGLNSDFYASQQPASQKSSATSSSSGGKKRINRGRTFKVHKGAYNVIVGGNVQSAEYSLELLRIELANKQMAMDNIYVNGESVCDRLRPTVDLLPYLNNPSHCGAIIAGHLFPRDFFVNHILRDTDGNVKAAKGFVNHSNREPLSKDASKLFFDILYYFGGVLIEPSMLESWLWVARKGVNDRGNTSKSGRGVRYFVKPDYVPVLPCDIWHEDELKRDENSMSPISELGTQTLENENEPIQQLMKKESTKQPEIVQLD</sequence>
<dbReference type="Proteomes" id="UP000887576">
    <property type="component" value="Unplaced"/>
</dbReference>
<protein>
    <submittedName>
        <fullName evidence="2">Uncharacterized protein</fullName>
    </submittedName>
</protein>